<protein>
    <recommendedName>
        <fullName evidence="2">SET domain-containing protein</fullName>
    </recommendedName>
</protein>
<organism evidence="3">
    <name type="scientific">Fonticula alba</name>
    <name type="common">Slime mold</name>
    <dbReference type="NCBI Taxonomy" id="691883"/>
    <lineage>
        <taxon>Eukaryota</taxon>
        <taxon>Rotosphaerida</taxon>
        <taxon>Fonticulaceae</taxon>
        <taxon>Fonticula</taxon>
    </lineage>
</organism>
<evidence type="ECO:0000313" key="4">
    <source>
        <dbReference type="Proteomes" id="UP000030693"/>
    </source>
</evidence>
<feature type="compositionally biased region" description="Basic residues" evidence="1">
    <location>
        <begin position="297"/>
        <end position="312"/>
    </location>
</feature>
<name>A0A058ZBH9_FONAL</name>
<gene>
    <name evidence="3" type="ORF">H696_03132</name>
</gene>
<dbReference type="InterPro" id="IPR046341">
    <property type="entry name" value="SET_dom_sf"/>
</dbReference>
<dbReference type="PANTHER" id="PTHR12197">
    <property type="entry name" value="HISTONE-LYSINE N-METHYLTRANSFERASE SMYD"/>
    <property type="match status" value="1"/>
</dbReference>
<dbReference type="OrthoDB" id="5945798at2759"/>
<dbReference type="eggNOG" id="KOG2084">
    <property type="taxonomic scope" value="Eukaryota"/>
</dbReference>
<dbReference type="Gene3D" id="2.170.270.10">
    <property type="entry name" value="SET domain"/>
    <property type="match status" value="1"/>
</dbReference>
<dbReference type="SMART" id="SM00317">
    <property type="entry name" value="SET"/>
    <property type="match status" value="1"/>
</dbReference>
<dbReference type="CDD" id="cd20071">
    <property type="entry name" value="SET_SMYD"/>
    <property type="match status" value="1"/>
</dbReference>
<dbReference type="Proteomes" id="UP000030693">
    <property type="component" value="Unassembled WGS sequence"/>
</dbReference>
<dbReference type="GO" id="GO:0005634">
    <property type="term" value="C:nucleus"/>
    <property type="evidence" value="ECO:0007669"/>
    <property type="project" value="TreeGrafter"/>
</dbReference>
<dbReference type="RefSeq" id="XP_009495298.1">
    <property type="nucleotide sequence ID" value="XM_009497023.1"/>
</dbReference>
<evidence type="ECO:0000256" key="1">
    <source>
        <dbReference type="SAM" id="MobiDB-lite"/>
    </source>
</evidence>
<dbReference type="PROSITE" id="PS50280">
    <property type="entry name" value="SET"/>
    <property type="match status" value="1"/>
</dbReference>
<dbReference type="PANTHER" id="PTHR12197:SF251">
    <property type="entry name" value="EG:BACR7C10.4 PROTEIN"/>
    <property type="match status" value="1"/>
</dbReference>
<accession>A0A058ZBH9</accession>
<evidence type="ECO:0000259" key="2">
    <source>
        <dbReference type="PROSITE" id="PS50280"/>
    </source>
</evidence>
<reference evidence="3" key="1">
    <citation type="submission" date="2013-04" db="EMBL/GenBank/DDBJ databases">
        <title>The Genome Sequence of Fonticula alba ATCC 38817.</title>
        <authorList>
            <consortium name="The Broad Institute Genomics Platform"/>
            <person name="Russ C."/>
            <person name="Cuomo C."/>
            <person name="Burger G."/>
            <person name="Gray M.W."/>
            <person name="Holland P.W.H."/>
            <person name="King N."/>
            <person name="Lang F.B.F."/>
            <person name="Roger A.J."/>
            <person name="Ruiz-Trillo I."/>
            <person name="Brown M."/>
            <person name="Walker B."/>
            <person name="Young S."/>
            <person name="Zeng Q."/>
            <person name="Gargeya S."/>
            <person name="Fitzgerald M."/>
            <person name="Haas B."/>
            <person name="Abouelleil A."/>
            <person name="Allen A.W."/>
            <person name="Alvarado L."/>
            <person name="Arachchi H.M."/>
            <person name="Berlin A.M."/>
            <person name="Chapman S.B."/>
            <person name="Gainer-Dewar J."/>
            <person name="Goldberg J."/>
            <person name="Griggs A."/>
            <person name="Gujja S."/>
            <person name="Hansen M."/>
            <person name="Howarth C."/>
            <person name="Imamovic A."/>
            <person name="Ireland A."/>
            <person name="Larimer J."/>
            <person name="McCowan C."/>
            <person name="Murphy C."/>
            <person name="Pearson M."/>
            <person name="Poon T.W."/>
            <person name="Priest M."/>
            <person name="Roberts A."/>
            <person name="Saif S."/>
            <person name="Shea T."/>
            <person name="Sisk P."/>
            <person name="Sykes S."/>
            <person name="Wortman J."/>
            <person name="Nusbaum C."/>
            <person name="Birren B."/>
        </authorList>
    </citation>
    <scope>NUCLEOTIDE SEQUENCE [LARGE SCALE GENOMIC DNA]</scope>
    <source>
        <strain evidence="3">ATCC 38817</strain>
    </source>
</reference>
<feature type="region of interest" description="Disordered" evidence="1">
    <location>
        <begin position="368"/>
        <end position="404"/>
    </location>
</feature>
<proteinExistence type="predicted"/>
<dbReference type="SUPFAM" id="SSF82199">
    <property type="entry name" value="SET domain"/>
    <property type="match status" value="1"/>
</dbReference>
<feature type="domain" description="SET" evidence="2">
    <location>
        <begin position="40"/>
        <end position="476"/>
    </location>
</feature>
<dbReference type="EMBL" id="KB932204">
    <property type="protein sequence ID" value="KCV70782.1"/>
    <property type="molecule type" value="Genomic_DNA"/>
</dbReference>
<dbReference type="InterPro" id="IPR050869">
    <property type="entry name" value="H3K4_H4K5_MeTrfase"/>
</dbReference>
<sequence>MATQHRQPVLPLAFGAGFPCRVSGVNPAVIADPGTETPAADRELALTRGRFVVATEPIPAGGAVLIALPYALAVEDSQRKRVCAWCTMWAGDLPPPSACRYEVAEAILGVMAASAAASEMSPPGVQPPMPPAGPARTLPFSCRGCDQYYFCSILCQRAFTEGLVHDEMACRAHRTLSSRIKSPSVAVVMRLIFDLVRLGNSGPCSRYSRLGSAGQLEERLRGIRLVEDTRCLSLVLPCFDDVQGLQSHANDMEAAEVNDWSSDLKRLHAVFRESGIDLGILRRETCLSSGSSECRSPVRKNPHPRKAHRGGKKSANITNDHSPPIPEHSPPVAVPACSASPRQHDPLLTLLSRLESNVFGLFHSPWLPEPPSSSMSPETPKPQPTRGSMGKPQKKPSSAKYGRGVVETQPFGRAIIPEASYFNHSCNPNAEFHWTWLQPPGQDPAAGEGDSAVCPVMVFRAVRPIAVGEEVTISYVPTNRPVSTRRHQLREGYFFNCGCDRCCQEAGPR</sequence>
<feature type="region of interest" description="Disordered" evidence="1">
    <location>
        <begin position="290"/>
        <end position="330"/>
    </location>
</feature>
<dbReference type="InterPro" id="IPR001214">
    <property type="entry name" value="SET_dom"/>
</dbReference>
<dbReference type="AlphaFoldDB" id="A0A058ZBH9"/>
<keyword evidence="4" id="KW-1185">Reference proteome</keyword>
<dbReference type="Pfam" id="PF00856">
    <property type="entry name" value="SET"/>
    <property type="match status" value="1"/>
</dbReference>
<dbReference type="STRING" id="691883.A0A058ZBH9"/>
<dbReference type="GeneID" id="20527857"/>
<evidence type="ECO:0000313" key="3">
    <source>
        <dbReference type="EMBL" id="KCV70782.1"/>
    </source>
</evidence>